<dbReference type="RefSeq" id="WP_160673778.1">
    <property type="nucleotide sequence ID" value="NZ_WTYN01000001.1"/>
</dbReference>
<dbReference type="OrthoDB" id="8686088at2"/>
<dbReference type="Proteomes" id="UP000445582">
    <property type="component" value="Unassembled WGS sequence"/>
</dbReference>
<proteinExistence type="predicted"/>
<accession>A0A844YI01</accession>
<evidence type="ECO:0000313" key="1">
    <source>
        <dbReference type="EMBL" id="MXO62959.1"/>
    </source>
</evidence>
<sequence length="89" mass="9150">MATPRKLTDNFVATTVDDEIVIVDMAGGELFSLKGTARAVWEAIDGDTPVDAIAQAMAARYDVTPDEAGADIAALVGELEAAGLVAGRS</sequence>
<comment type="caution">
    <text evidence="1">The sequence shown here is derived from an EMBL/GenBank/DDBJ whole genome shotgun (WGS) entry which is preliminary data.</text>
</comment>
<reference evidence="1 2" key="1">
    <citation type="submission" date="2019-12" db="EMBL/GenBank/DDBJ databases">
        <title>Genomic-based taxomic classification of the family Erythrobacteraceae.</title>
        <authorList>
            <person name="Xu L."/>
        </authorList>
    </citation>
    <scope>NUCLEOTIDE SEQUENCE [LARGE SCALE GENOMIC DNA]</scope>
    <source>
        <strain evidence="1 2">MCCC 1A09965</strain>
    </source>
</reference>
<dbReference type="Pfam" id="PF05402">
    <property type="entry name" value="PqqD"/>
    <property type="match status" value="1"/>
</dbReference>
<dbReference type="EMBL" id="WTYN01000001">
    <property type="protein sequence ID" value="MXO62959.1"/>
    <property type="molecule type" value="Genomic_DNA"/>
</dbReference>
<protein>
    <submittedName>
        <fullName evidence="1">PqqD family peptide modification chaperone</fullName>
    </submittedName>
</protein>
<dbReference type="AlphaFoldDB" id="A0A844YI01"/>
<dbReference type="InterPro" id="IPR008792">
    <property type="entry name" value="PQQD"/>
</dbReference>
<gene>
    <name evidence="1" type="ORF">GRI48_08050</name>
</gene>
<organism evidence="1 2">
    <name type="scientific">Qipengyuania oceanensis</name>
    <dbReference type="NCBI Taxonomy" id="1463597"/>
    <lineage>
        <taxon>Bacteria</taxon>
        <taxon>Pseudomonadati</taxon>
        <taxon>Pseudomonadota</taxon>
        <taxon>Alphaproteobacteria</taxon>
        <taxon>Sphingomonadales</taxon>
        <taxon>Erythrobacteraceae</taxon>
        <taxon>Qipengyuania</taxon>
    </lineage>
</organism>
<dbReference type="Gene3D" id="1.10.10.1150">
    <property type="entry name" value="Coenzyme PQQ synthesis protein D (PqqD)"/>
    <property type="match status" value="1"/>
</dbReference>
<name>A0A844YI01_9SPHN</name>
<evidence type="ECO:0000313" key="2">
    <source>
        <dbReference type="Proteomes" id="UP000445582"/>
    </source>
</evidence>
<dbReference type="InterPro" id="IPR041881">
    <property type="entry name" value="PqqD_sf"/>
</dbReference>
<keyword evidence="2" id="KW-1185">Reference proteome</keyword>